<dbReference type="InterPro" id="IPR045518">
    <property type="entry name" value="2EXR"/>
</dbReference>
<evidence type="ECO:0000313" key="3">
    <source>
        <dbReference type="EMBL" id="CAI4219742.1"/>
    </source>
</evidence>
<gene>
    <name evidence="3" type="ORF">PPNO1_LOCUS9289</name>
</gene>
<dbReference type="Pfam" id="PF20150">
    <property type="entry name" value="2EXR"/>
    <property type="match status" value="1"/>
</dbReference>
<keyword evidence="4" id="KW-1185">Reference proteome</keyword>
<feature type="domain" description="2EXR" evidence="2">
    <location>
        <begin position="155"/>
        <end position="217"/>
    </location>
</feature>
<evidence type="ECO:0000313" key="4">
    <source>
        <dbReference type="Proteomes" id="UP000838763"/>
    </source>
</evidence>
<evidence type="ECO:0000256" key="1">
    <source>
        <dbReference type="SAM" id="MobiDB-lite"/>
    </source>
</evidence>
<dbReference type="OrthoDB" id="3473305at2759"/>
<proteinExistence type="predicted"/>
<accession>A0A9P1HAQ3</accession>
<evidence type="ECO:0000259" key="2">
    <source>
        <dbReference type="Pfam" id="PF20150"/>
    </source>
</evidence>
<feature type="region of interest" description="Disordered" evidence="1">
    <location>
        <begin position="23"/>
        <end position="44"/>
    </location>
</feature>
<dbReference type="AlphaFoldDB" id="A0A9P1HAQ3"/>
<dbReference type="EMBL" id="CALLCH030000020">
    <property type="protein sequence ID" value="CAI4219742.1"/>
    <property type="molecule type" value="Genomic_DNA"/>
</dbReference>
<sequence length="431" mass="48090">MDSPSEARPNSQLRRMISTTFERLRQHTPGLRARRDQPVDDEEDSYGHVIVPAPAAPPPGKDETIRQAEGAMAVLRELLLESIPFARPSVFYPPHATLSPAKQGAIHEQLVDAFLREALRGVNKPSGSSGSAFRRTPKPAPPPTYATAFPERRPFTRFPDLPTEIRLQIWEAALPVRGRRTLHIGQSIGEPYCWTARLPMPTLARVCRESRAVVLGRGGVFPSTAAGRADYRPMGLQCGDFLQHIGRFYAAAHSLTSVLLPGGLGNELRRGDQLSTDVWRGAVKRLMVVVQVVYIALPAPPAELADEEMEAYRQELPDLDDDAVVVRDVRDVAGPRAQPLDAVEYRAAVHRRLRNHHIAVVASLHDRARVRELLSLGDATRFWPDRRARLQSLYHHTNAFCMDCLLYWWDSYARQAALEALLAQTEGLGWG</sequence>
<reference evidence="3" key="1">
    <citation type="submission" date="2022-11" db="EMBL/GenBank/DDBJ databases">
        <authorList>
            <person name="Scott C."/>
            <person name="Bruce N."/>
        </authorList>
    </citation>
    <scope>NUCLEOTIDE SEQUENCE</scope>
</reference>
<feature type="region of interest" description="Disordered" evidence="1">
    <location>
        <begin position="124"/>
        <end position="146"/>
    </location>
</feature>
<comment type="caution">
    <text evidence="3">The sequence shown here is derived from an EMBL/GenBank/DDBJ whole genome shotgun (WGS) entry which is preliminary data.</text>
</comment>
<name>A0A9P1HAQ3_9PEZI</name>
<protein>
    <recommendedName>
        <fullName evidence="2">2EXR domain-containing protein</fullName>
    </recommendedName>
</protein>
<dbReference type="PANTHER" id="PTHR35910">
    <property type="entry name" value="2EXR DOMAIN-CONTAINING PROTEIN"/>
    <property type="match status" value="1"/>
</dbReference>
<organism evidence="3 4">
    <name type="scientific">Parascedosporium putredinis</name>
    <dbReference type="NCBI Taxonomy" id="1442378"/>
    <lineage>
        <taxon>Eukaryota</taxon>
        <taxon>Fungi</taxon>
        <taxon>Dikarya</taxon>
        <taxon>Ascomycota</taxon>
        <taxon>Pezizomycotina</taxon>
        <taxon>Sordariomycetes</taxon>
        <taxon>Hypocreomycetidae</taxon>
        <taxon>Microascales</taxon>
        <taxon>Microascaceae</taxon>
        <taxon>Parascedosporium</taxon>
    </lineage>
</organism>
<dbReference type="Proteomes" id="UP000838763">
    <property type="component" value="Unassembled WGS sequence"/>
</dbReference>
<dbReference type="PANTHER" id="PTHR35910:SF6">
    <property type="entry name" value="2EXR DOMAIN-CONTAINING PROTEIN"/>
    <property type="match status" value="1"/>
</dbReference>